<feature type="domain" description="DNA helicase Pif1-like DEAD-box helicase" evidence="2">
    <location>
        <begin position="125"/>
        <end position="329"/>
    </location>
</feature>
<dbReference type="WBParaSite" id="SVE_1470100.1">
    <property type="protein sequence ID" value="SVE_1470100.1"/>
    <property type="gene ID" value="SVE_1470100"/>
</dbReference>
<keyword evidence="1" id="KW-0227">DNA damage</keyword>
<dbReference type="Gene3D" id="3.40.50.300">
    <property type="entry name" value="P-loop containing nucleotide triphosphate hydrolases"/>
    <property type="match status" value="1"/>
</dbReference>
<dbReference type="InterPro" id="IPR027417">
    <property type="entry name" value="P-loop_NTPase"/>
</dbReference>
<evidence type="ECO:0000313" key="3">
    <source>
        <dbReference type="Proteomes" id="UP000035680"/>
    </source>
</evidence>
<evidence type="ECO:0000259" key="2">
    <source>
        <dbReference type="Pfam" id="PF05970"/>
    </source>
</evidence>
<keyword evidence="1" id="KW-0347">Helicase</keyword>
<dbReference type="GO" id="GO:0016887">
    <property type="term" value="F:ATP hydrolysis activity"/>
    <property type="evidence" value="ECO:0007669"/>
    <property type="project" value="RHEA"/>
</dbReference>
<dbReference type="InterPro" id="IPR010285">
    <property type="entry name" value="DNA_helicase_pif1-like_DEAD"/>
</dbReference>
<dbReference type="STRING" id="75913.A0A0K0FT28"/>
<evidence type="ECO:0000313" key="4">
    <source>
        <dbReference type="WBParaSite" id="SVE_1470100.1"/>
    </source>
</evidence>
<keyword evidence="1" id="KW-0067">ATP-binding</keyword>
<dbReference type="GO" id="GO:0043139">
    <property type="term" value="F:5'-3' DNA helicase activity"/>
    <property type="evidence" value="ECO:0007669"/>
    <property type="project" value="UniProtKB-EC"/>
</dbReference>
<dbReference type="GO" id="GO:0006281">
    <property type="term" value="P:DNA repair"/>
    <property type="evidence" value="ECO:0007669"/>
    <property type="project" value="UniProtKB-KW"/>
</dbReference>
<dbReference type="Pfam" id="PF05970">
    <property type="entry name" value="PIF1"/>
    <property type="match status" value="1"/>
</dbReference>
<dbReference type="Proteomes" id="UP000035680">
    <property type="component" value="Unassembled WGS sequence"/>
</dbReference>
<comment type="cofactor">
    <cofactor evidence="1">
        <name>Mg(2+)</name>
        <dbReference type="ChEBI" id="CHEBI:18420"/>
    </cofactor>
</comment>
<dbReference type="SUPFAM" id="SSF52540">
    <property type="entry name" value="P-loop containing nucleoside triphosphate hydrolases"/>
    <property type="match status" value="1"/>
</dbReference>
<evidence type="ECO:0000256" key="1">
    <source>
        <dbReference type="RuleBase" id="RU363044"/>
    </source>
</evidence>
<name>A0A0K0FT28_STRVS</name>
<protein>
    <recommendedName>
        <fullName evidence="1">ATP-dependent DNA helicase</fullName>
        <ecNumber evidence="1">5.6.2.3</ecNumber>
    </recommendedName>
</protein>
<dbReference type="AlphaFoldDB" id="A0A0K0FT28"/>
<accession>A0A0K0FT28</accession>
<comment type="similarity">
    <text evidence="1">Belongs to the helicase family.</text>
</comment>
<keyword evidence="3" id="KW-1185">Reference proteome</keyword>
<proteinExistence type="inferred from homology"/>
<keyword evidence="1" id="KW-0234">DNA repair</keyword>
<dbReference type="PANTHER" id="PTHR10492">
    <property type="match status" value="1"/>
</dbReference>
<dbReference type="GO" id="GO:0006310">
    <property type="term" value="P:DNA recombination"/>
    <property type="evidence" value="ECO:0007669"/>
    <property type="project" value="UniProtKB-KW"/>
</dbReference>
<keyword evidence="1" id="KW-0378">Hydrolase</keyword>
<dbReference type="EC" id="5.6.2.3" evidence="1"/>
<comment type="catalytic activity">
    <reaction evidence="1">
        <text>ATP + H2O = ADP + phosphate + H(+)</text>
        <dbReference type="Rhea" id="RHEA:13065"/>
        <dbReference type="ChEBI" id="CHEBI:15377"/>
        <dbReference type="ChEBI" id="CHEBI:15378"/>
        <dbReference type="ChEBI" id="CHEBI:30616"/>
        <dbReference type="ChEBI" id="CHEBI:43474"/>
        <dbReference type="ChEBI" id="CHEBI:456216"/>
        <dbReference type="EC" id="5.6.2.3"/>
    </reaction>
</comment>
<organism evidence="3 4">
    <name type="scientific">Strongyloides venezuelensis</name>
    <name type="common">Threadworm</name>
    <dbReference type="NCBI Taxonomy" id="75913"/>
    <lineage>
        <taxon>Eukaryota</taxon>
        <taxon>Metazoa</taxon>
        <taxon>Ecdysozoa</taxon>
        <taxon>Nematoda</taxon>
        <taxon>Chromadorea</taxon>
        <taxon>Rhabditida</taxon>
        <taxon>Tylenchina</taxon>
        <taxon>Panagrolaimomorpha</taxon>
        <taxon>Strongyloidoidea</taxon>
        <taxon>Strongyloididae</taxon>
        <taxon>Strongyloides</taxon>
    </lineage>
</organism>
<sequence>MLTPPEFINAFVIYICQEPDFNDHLKVFNLYKDYMNQIFLPRYRNNANDPVSEVIVKEKANNHLLYQIYLSLTANGYNINKSNLPFNSIKFKDIVDLEGMSIEEDTILLQRYINNATRDQRNGYEAFKTIFNSTTDSKLIMIEGPAGTGKTYLYNMLSTCLRTEGKKYINLATTGIAASLLYQGQTVHSLFKMPLNINEPEFVIEPRTKKRRLPDLERLRIEHCDAIFIGEVSMLSMKQLSYIDNVLRLHFFGHKPFRGKLIVMGGDFRQCLLIIKNQTTGQTEESTILNSKYFTHDHQVKRIYLNENMRTENNEKSFAEFLLQVGNGVRYRPDVNYELDCRMNNNRLVTIPNEMIFGGELDSLI</sequence>
<keyword evidence="1" id="KW-0547">Nucleotide-binding</keyword>
<reference evidence="4" key="2">
    <citation type="submission" date="2015-08" db="UniProtKB">
        <authorList>
            <consortium name="WormBaseParasite"/>
        </authorList>
    </citation>
    <scope>IDENTIFICATION</scope>
</reference>
<reference evidence="3" key="1">
    <citation type="submission" date="2014-07" db="EMBL/GenBank/DDBJ databases">
        <authorList>
            <person name="Martin A.A"/>
            <person name="De Silva N."/>
        </authorList>
    </citation>
    <scope>NUCLEOTIDE SEQUENCE</scope>
</reference>
<dbReference type="GO" id="GO:0000723">
    <property type="term" value="P:telomere maintenance"/>
    <property type="evidence" value="ECO:0007669"/>
    <property type="project" value="InterPro"/>
</dbReference>
<dbReference type="GO" id="GO:0005524">
    <property type="term" value="F:ATP binding"/>
    <property type="evidence" value="ECO:0007669"/>
    <property type="project" value="UniProtKB-KW"/>
</dbReference>
<keyword evidence="1" id="KW-0233">DNA recombination</keyword>